<dbReference type="InterPro" id="IPR039424">
    <property type="entry name" value="SBP_5"/>
</dbReference>
<evidence type="ECO:0000259" key="2">
    <source>
        <dbReference type="Pfam" id="PF00496"/>
    </source>
</evidence>
<dbReference type="PIRSF" id="PIRSF002741">
    <property type="entry name" value="MppA"/>
    <property type="match status" value="1"/>
</dbReference>
<proteinExistence type="predicted"/>
<reference evidence="3" key="2">
    <citation type="journal article" date="2021" name="PeerJ">
        <title>Extensive microbial diversity within the chicken gut microbiome revealed by metagenomics and culture.</title>
        <authorList>
            <person name="Gilroy R."/>
            <person name="Ravi A."/>
            <person name="Getino M."/>
            <person name="Pursley I."/>
            <person name="Horton D.L."/>
            <person name="Alikhan N.F."/>
            <person name="Baker D."/>
            <person name="Gharbi K."/>
            <person name="Hall N."/>
            <person name="Watson M."/>
            <person name="Adriaenssens E.M."/>
            <person name="Foster-Nyarko E."/>
            <person name="Jarju S."/>
            <person name="Secka A."/>
            <person name="Antonio M."/>
            <person name="Oren A."/>
            <person name="Chaudhuri R.R."/>
            <person name="La Ragione R."/>
            <person name="Hildebrand F."/>
            <person name="Pallen M.J."/>
        </authorList>
    </citation>
    <scope>NUCLEOTIDE SEQUENCE</scope>
    <source>
        <strain evidence="3">CHK190-19873</strain>
    </source>
</reference>
<dbReference type="Gene3D" id="3.10.105.10">
    <property type="entry name" value="Dipeptide-binding Protein, Domain 3"/>
    <property type="match status" value="1"/>
</dbReference>
<accession>A0A9D1EV13</accession>
<dbReference type="CDD" id="cd08490">
    <property type="entry name" value="PBP2_NikA_DppA_OppA_like_3"/>
    <property type="match status" value="1"/>
</dbReference>
<keyword evidence="1" id="KW-0732">Signal</keyword>
<dbReference type="Pfam" id="PF00496">
    <property type="entry name" value="SBP_bac_5"/>
    <property type="match status" value="1"/>
</dbReference>
<feature type="signal peptide" evidence="1">
    <location>
        <begin position="1"/>
        <end position="18"/>
    </location>
</feature>
<dbReference type="Gene3D" id="3.40.190.10">
    <property type="entry name" value="Periplasmic binding protein-like II"/>
    <property type="match status" value="1"/>
</dbReference>
<dbReference type="EMBL" id="DVIQ01000089">
    <property type="protein sequence ID" value="HIS32587.1"/>
    <property type="molecule type" value="Genomic_DNA"/>
</dbReference>
<dbReference type="InterPro" id="IPR030678">
    <property type="entry name" value="Peptide/Ni-bd"/>
</dbReference>
<feature type="chain" id="PRO_5039612680" evidence="1">
    <location>
        <begin position="19"/>
        <end position="524"/>
    </location>
</feature>
<dbReference type="GO" id="GO:1904680">
    <property type="term" value="F:peptide transmembrane transporter activity"/>
    <property type="evidence" value="ECO:0007669"/>
    <property type="project" value="TreeGrafter"/>
</dbReference>
<evidence type="ECO:0000256" key="1">
    <source>
        <dbReference type="SAM" id="SignalP"/>
    </source>
</evidence>
<dbReference type="GO" id="GO:0015833">
    <property type="term" value="P:peptide transport"/>
    <property type="evidence" value="ECO:0007669"/>
    <property type="project" value="TreeGrafter"/>
</dbReference>
<organism evidence="3 4">
    <name type="scientific">Candidatus Limivivens intestinipullorum</name>
    <dbReference type="NCBI Taxonomy" id="2840858"/>
    <lineage>
        <taxon>Bacteria</taxon>
        <taxon>Bacillati</taxon>
        <taxon>Bacillota</taxon>
        <taxon>Clostridia</taxon>
        <taxon>Lachnospirales</taxon>
        <taxon>Lachnospiraceae</taxon>
        <taxon>Lachnospiraceae incertae sedis</taxon>
        <taxon>Candidatus Limivivens</taxon>
    </lineage>
</organism>
<dbReference type="AlphaFoldDB" id="A0A9D1EV13"/>
<sequence length="524" mass="57317">MRKQFFAAAALAMGTALAGMSAAAAGDTLNFGCFSYADTLDPAVLTNSSWCLTRYGIGECLFRFNENMEAEPYLCDSYEVSEDHLTWTFHIREGVRFSNGNAVTPSAVVASIQRVYDETDPEKGGTGAATPRTYMEYESMTADDEAGTVTIVTSKPYADLTGRLAYPCFCIIDVSEEEAGKNIGEEGPSGTGPYVVEEFAADQYVLMSANEYYWNGDVPFENVQITFVDDDTTKAMALQNGDVDMVENITSASALAQIEAMPDQFTVSRASSARTGFAFLNMDGILGNETLRQAVQMALDHDTMCNITVGGMYIPGYSILPSALDYGYEELTNPYSYDPEAAKALLDEAGIVDTDGDGVRELDGENINLNYVTYTNRNLSDFAQAVQVYLSQIGIGVTIQTTDADTNWNLISAGEYDLGDQNWITVGTGDPTDFLGNWYSKSESNFGRYANEEYDAVYESLLAELDTDQRKEDIRQLQQILLDDGVAIVHGYYTSSMCSSKAIENASIGIADYYWLTSEITPAE</sequence>
<dbReference type="GO" id="GO:0043190">
    <property type="term" value="C:ATP-binding cassette (ABC) transporter complex"/>
    <property type="evidence" value="ECO:0007669"/>
    <property type="project" value="InterPro"/>
</dbReference>
<name>A0A9D1EV13_9FIRM</name>
<dbReference type="PANTHER" id="PTHR30290:SF81">
    <property type="entry name" value="OLIGOPEPTIDE-BINDING PROTEIN OPPA"/>
    <property type="match status" value="1"/>
</dbReference>
<dbReference type="SUPFAM" id="SSF53850">
    <property type="entry name" value="Periplasmic binding protein-like II"/>
    <property type="match status" value="1"/>
</dbReference>
<comment type="caution">
    <text evidence="3">The sequence shown here is derived from an EMBL/GenBank/DDBJ whole genome shotgun (WGS) entry which is preliminary data.</text>
</comment>
<protein>
    <submittedName>
        <fullName evidence="3">ABC transporter substrate-binding protein</fullName>
    </submittedName>
</protein>
<dbReference type="InterPro" id="IPR000914">
    <property type="entry name" value="SBP_5_dom"/>
</dbReference>
<gene>
    <name evidence="3" type="ORF">IAB44_13750</name>
</gene>
<dbReference type="PANTHER" id="PTHR30290">
    <property type="entry name" value="PERIPLASMIC BINDING COMPONENT OF ABC TRANSPORTER"/>
    <property type="match status" value="1"/>
</dbReference>
<evidence type="ECO:0000313" key="4">
    <source>
        <dbReference type="Proteomes" id="UP000823935"/>
    </source>
</evidence>
<reference evidence="3" key="1">
    <citation type="submission" date="2020-10" db="EMBL/GenBank/DDBJ databases">
        <authorList>
            <person name="Gilroy R."/>
        </authorList>
    </citation>
    <scope>NUCLEOTIDE SEQUENCE</scope>
    <source>
        <strain evidence="3">CHK190-19873</strain>
    </source>
</reference>
<evidence type="ECO:0000313" key="3">
    <source>
        <dbReference type="EMBL" id="HIS32587.1"/>
    </source>
</evidence>
<dbReference type="Proteomes" id="UP000823935">
    <property type="component" value="Unassembled WGS sequence"/>
</dbReference>
<feature type="domain" description="Solute-binding protein family 5" evidence="2">
    <location>
        <begin position="70"/>
        <end position="445"/>
    </location>
</feature>
<dbReference type="GO" id="GO:0042597">
    <property type="term" value="C:periplasmic space"/>
    <property type="evidence" value="ECO:0007669"/>
    <property type="project" value="UniProtKB-ARBA"/>
</dbReference>